<evidence type="ECO:0000256" key="1">
    <source>
        <dbReference type="ARBA" id="ARBA00004651"/>
    </source>
</evidence>
<comment type="caution">
    <text evidence="9">The sequence shown here is derived from an EMBL/GenBank/DDBJ whole genome shotgun (WGS) entry which is preliminary data.</text>
</comment>
<feature type="domain" description="ABC transmembrane type-1" evidence="8">
    <location>
        <begin position="76"/>
        <end position="290"/>
    </location>
</feature>
<evidence type="ECO:0000256" key="5">
    <source>
        <dbReference type="ARBA" id="ARBA00022989"/>
    </source>
</evidence>
<comment type="subcellular location">
    <subcellularLocation>
        <location evidence="1 7">Cell membrane</location>
        <topology evidence="1 7">Multi-pass membrane protein</topology>
    </subcellularLocation>
</comment>
<gene>
    <name evidence="9" type="ORF">G9U52_28305</name>
</gene>
<dbReference type="Pfam" id="PF00528">
    <property type="entry name" value="BPD_transp_1"/>
    <property type="match status" value="1"/>
</dbReference>
<protein>
    <submittedName>
        <fullName evidence="9">Sugar ABC transporter permease</fullName>
    </submittedName>
</protein>
<evidence type="ECO:0000256" key="2">
    <source>
        <dbReference type="ARBA" id="ARBA00022448"/>
    </source>
</evidence>
<keyword evidence="2 7" id="KW-0813">Transport</keyword>
<keyword evidence="4 7" id="KW-0812">Transmembrane</keyword>
<evidence type="ECO:0000256" key="6">
    <source>
        <dbReference type="ARBA" id="ARBA00023136"/>
    </source>
</evidence>
<dbReference type="EMBL" id="JAAOIW010000013">
    <property type="protein sequence ID" value="NHN33724.1"/>
    <property type="molecule type" value="Genomic_DNA"/>
</dbReference>
<feature type="transmembrane region" description="Helical" evidence="7">
    <location>
        <begin position="209"/>
        <end position="233"/>
    </location>
</feature>
<accession>A0ABX0JEP2</accession>
<comment type="similarity">
    <text evidence="7">Belongs to the binding-protein-dependent transport system permease family.</text>
</comment>
<dbReference type="PROSITE" id="PS50928">
    <property type="entry name" value="ABC_TM1"/>
    <property type="match status" value="1"/>
</dbReference>
<dbReference type="PANTHER" id="PTHR43227:SF11">
    <property type="entry name" value="BLL4140 PROTEIN"/>
    <property type="match status" value="1"/>
</dbReference>
<evidence type="ECO:0000256" key="7">
    <source>
        <dbReference type="RuleBase" id="RU363032"/>
    </source>
</evidence>
<keyword evidence="3" id="KW-1003">Cell membrane</keyword>
<evidence type="ECO:0000313" key="9">
    <source>
        <dbReference type="EMBL" id="NHN33724.1"/>
    </source>
</evidence>
<dbReference type="PANTHER" id="PTHR43227">
    <property type="entry name" value="BLL4140 PROTEIN"/>
    <property type="match status" value="1"/>
</dbReference>
<feature type="transmembrane region" description="Helical" evidence="7">
    <location>
        <begin position="269"/>
        <end position="291"/>
    </location>
</feature>
<dbReference type="InterPro" id="IPR000515">
    <property type="entry name" value="MetI-like"/>
</dbReference>
<dbReference type="Gene3D" id="1.10.3720.10">
    <property type="entry name" value="MetI-like"/>
    <property type="match status" value="1"/>
</dbReference>
<feature type="transmembrane region" description="Helical" evidence="7">
    <location>
        <begin position="122"/>
        <end position="142"/>
    </location>
</feature>
<feature type="transmembrane region" description="Helical" evidence="7">
    <location>
        <begin position="20"/>
        <end position="43"/>
    </location>
</feature>
<name>A0ABX0JEP2_9BACL</name>
<dbReference type="InterPro" id="IPR050809">
    <property type="entry name" value="UgpAE/MalFG_permease"/>
</dbReference>
<evidence type="ECO:0000259" key="8">
    <source>
        <dbReference type="PROSITE" id="PS50928"/>
    </source>
</evidence>
<keyword evidence="10" id="KW-1185">Reference proteome</keyword>
<keyword evidence="6 7" id="KW-0472">Membrane</keyword>
<dbReference type="CDD" id="cd06261">
    <property type="entry name" value="TM_PBP2"/>
    <property type="match status" value="1"/>
</dbReference>
<evidence type="ECO:0000256" key="4">
    <source>
        <dbReference type="ARBA" id="ARBA00022692"/>
    </source>
</evidence>
<evidence type="ECO:0000256" key="3">
    <source>
        <dbReference type="ARBA" id="ARBA00022475"/>
    </source>
</evidence>
<keyword evidence="5 7" id="KW-1133">Transmembrane helix</keyword>
<feature type="transmembrane region" description="Helical" evidence="7">
    <location>
        <begin position="162"/>
        <end position="188"/>
    </location>
</feature>
<proteinExistence type="inferred from homology"/>
<sequence>MLKTIMSRTKLRHTWPLHILLLPGVIMLMIFSYGPMVGFVIAFQEYYPTRGFFGSEWIGFDHFVYLADLPDIREVVYNTLFISFVKIVTTLTVSVVVSLLLNELRLKYLKRYTETVLLFPHFVSWIIMSSVLIDVFGRQGFVNNIINTLGLDRIFFLGDPNWFLVLLFTSNMWKECGYLIVIILAALTSIDAQLYESAMIDGANRWKQTIHVTVPGITPIVILLTTLSLGNILNGGFDQIFTMYNPLVYSVSDIIDTYVYRLGILSAQYSLATAAGLFKSVIGFLLIWLSYRLAEKYANYRIF</sequence>
<dbReference type="InterPro" id="IPR035906">
    <property type="entry name" value="MetI-like_sf"/>
</dbReference>
<evidence type="ECO:0000313" key="10">
    <source>
        <dbReference type="Proteomes" id="UP001165962"/>
    </source>
</evidence>
<dbReference type="SUPFAM" id="SSF161098">
    <property type="entry name" value="MetI-like"/>
    <property type="match status" value="1"/>
</dbReference>
<organism evidence="9 10">
    <name type="scientific">Paenibacillus agricola</name>
    <dbReference type="NCBI Taxonomy" id="2716264"/>
    <lineage>
        <taxon>Bacteria</taxon>
        <taxon>Bacillati</taxon>
        <taxon>Bacillota</taxon>
        <taxon>Bacilli</taxon>
        <taxon>Bacillales</taxon>
        <taxon>Paenibacillaceae</taxon>
        <taxon>Paenibacillus</taxon>
    </lineage>
</organism>
<reference evidence="9" key="1">
    <citation type="submission" date="2020-03" db="EMBL/GenBank/DDBJ databases">
        <title>Draft sequencing of Paenibacilllus sp. S3N08.</title>
        <authorList>
            <person name="Kim D.-U."/>
        </authorList>
    </citation>
    <scope>NUCLEOTIDE SEQUENCE</scope>
    <source>
        <strain evidence="9">S3N08</strain>
    </source>
</reference>
<feature type="transmembrane region" description="Helical" evidence="7">
    <location>
        <begin position="75"/>
        <end position="101"/>
    </location>
</feature>
<dbReference type="Proteomes" id="UP001165962">
    <property type="component" value="Unassembled WGS sequence"/>
</dbReference>